<sequence length="379" mass="44346">MNPNNPNTFEHYDIYFQDDSERYMRGFEAYEQFLALSNHEAGGSGSGSKKKRTYILRQREEAEQRLLDDYVGNEYTLMKYLKENFRRRYRMSSELLKRIFNAITNYDVQPLPVYFYFFTQRYDAISIGRLSIGPILKKTWTPGMIGSIDCMHWDWRNCSKSLHGQFKSRDHKFQTLMLEAVADQKLWIWHACFGVPGANNDLNVLYGSQLFDDVLVDRAPEAPFVVNGKTYNKFYYLADDTYPTWATFVKTYSIARDEKTMKSKRVQKSARIYIERAFRCGAVGDFSDVSSLFFHGLKPWHEDTQSSYNKNIYSNMLGYGMEYWVCINVQGYLVIIMQNYRLQNLNAKVLNKLTSQVTSQQVKVTALYFASTDDLDTIT</sequence>
<dbReference type="Proteomes" id="UP001151760">
    <property type="component" value="Unassembled WGS sequence"/>
</dbReference>
<dbReference type="EMBL" id="BQNB010017790">
    <property type="protein sequence ID" value="GJT67248.1"/>
    <property type="molecule type" value="Genomic_DNA"/>
</dbReference>
<proteinExistence type="predicted"/>
<dbReference type="PANTHER" id="PTHR47150">
    <property type="entry name" value="OS12G0169200 PROTEIN"/>
    <property type="match status" value="1"/>
</dbReference>
<comment type="caution">
    <text evidence="1">The sequence shown here is derived from an EMBL/GenBank/DDBJ whole genome shotgun (WGS) entry which is preliminary data.</text>
</comment>
<reference evidence="1" key="2">
    <citation type="submission" date="2022-01" db="EMBL/GenBank/DDBJ databases">
        <authorList>
            <person name="Yamashiro T."/>
            <person name="Shiraishi A."/>
            <person name="Satake H."/>
            <person name="Nakayama K."/>
        </authorList>
    </citation>
    <scope>NUCLEOTIDE SEQUENCE</scope>
</reference>
<reference evidence="1" key="1">
    <citation type="journal article" date="2022" name="Int. J. Mol. Sci.">
        <title>Draft Genome of Tanacetum Coccineum: Genomic Comparison of Closely Related Tanacetum-Family Plants.</title>
        <authorList>
            <person name="Yamashiro T."/>
            <person name="Shiraishi A."/>
            <person name="Nakayama K."/>
            <person name="Satake H."/>
        </authorList>
    </citation>
    <scope>NUCLEOTIDE SEQUENCE</scope>
</reference>
<accession>A0ABQ5FWI9</accession>
<keyword evidence="2" id="KW-1185">Reference proteome</keyword>
<gene>
    <name evidence="1" type="ORF">Tco_1018728</name>
</gene>
<dbReference type="InterPro" id="IPR006912">
    <property type="entry name" value="Harbinger_derived_prot"/>
</dbReference>
<dbReference type="PANTHER" id="PTHR47150:SF6">
    <property type="entry name" value="OS01G0872900 PROTEIN"/>
    <property type="match status" value="1"/>
</dbReference>
<name>A0ABQ5FWI9_9ASTR</name>
<dbReference type="Pfam" id="PF04827">
    <property type="entry name" value="Plant_tran"/>
    <property type="match status" value="1"/>
</dbReference>
<protein>
    <submittedName>
        <fullName evidence="1">Zinc finger, CCHC-type containing protein</fullName>
    </submittedName>
</protein>
<evidence type="ECO:0000313" key="1">
    <source>
        <dbReference type="EMBL" id="GJT67248.1"/>
    </source>
</evidence>
<evidence type="ECO:0000313" key="2">
    <source>
        <dbReference type="Proteomes" id="UP001151760"/>
    </source>
</evidence>
<organism evidence="1 2">
    <name type="scientific">Tanacetum coccineum</name>
    <dbReference type="NCBI Taxonomy" id="301880"/>
    <lineage>
        <taxon>Eukaryota</taxon>
        <taxon>Viridiplantae</taxon>
        <taxon>Streptophyta</taxon>
        <taxon>Embryophyta</taxon>
        <taxon>Tracheophyta</taxon>
        <taxon>Spermatophyta</taxon>
        <taxon>Magnoliopsida</taxon>
        <taxon>eudicotyledons</taxon>
        <taxon>Gunneridae</taxon>
        <taxon>Pentapetalae</taxon>
        <taxon>asterids</taxon>
        <taxon>campanulids</taxon>
        <taxon>Asterales</taxon>
        <taxon>Asteraceae</taxon>
        <taxon>Asteroideae</taxon>
        <taxon>Anthemideae</taxon>
        <taxon>Anthemidinae</taxon>
        <taxon>Tanacetum</taxon>
    </lineage>
</organism>